<sequence length="210" mass="23363">MVQTITIFVSFSILAIAAVAHVLPFKHSNADAKRTHDPIHICNDIIQSAENYFANQSFTSSQLRHQLEHECIQFSSTDGDEASVACIKMVQNNIEMIFNDVQSQIPSKQICHVTTSVNPERNFTTTTAASKNTFLTTDFPFNVTTNQGWNFTTTNIITESNMTIIPSHQQWNFTSLPTAATNVSSLGKNTFANLLEPLQSAKNVFVFTLN</sequence>
<name>A0AC35GUG3_9BILA</name>
<dbReference type="Proteomes" id="UP000887580">
    <property type="component" value="Unplaced"/>
</dbReference>
<proteinExistence type="predicted"/>
<organism evidence="1 2">
    <name type="scientific">Panagrolaimus sp. PS1159</name>
    <dbReference type="NCBI Taxonomy" id="55785"/>
    <lineage>
        <taxon>Eukaryota</taxon>
        <taxon>Metazoa</taxon>
        <taxon>Ecdysozoa</taxon>
        <taxon>Nematoda</taxon>
        <taxon>Chromadorea</taxon>
        <taxon>Rhabditida</taxon>
        <taxon>Tylenchina</taxon>
        <taxon>Panagrolaimomorpha</taxon>
        <taxon>Panagrolaimoidea</taxon>
        <taxon>Panagrolaimidae</taxon>
        <taxon>Panagrolaimus</taxon>
    </lineage>
</organism>
<reference evidence="2" key="1">
    <citation type="submission" date="2022-11" db="UniProtKB">
        <authorList>
            <consortium name="WormBaseParasite"/>
        </authorList>
    </citation>
    <scope>IDENTIFICATION</scope>
</reference>
<accession>A0AC35GUG3</accession>
<evidence type="ECO:0000313" key="1">
    <source>
        <dbReference type="Proteomes" id="UP000887580"/>
    </source>
</evidence>
<evidence type="ECO:0000313" key="2">
    <source>
        <dbReference type="WBParaSite" id="PS1159_v2.g8791.t1"/>
    </source>
</evidence>
<dbReference type="WBParaSite" id="PS1159_v2.g8791.t1">
    <property type="protein sequence ID" value="PS1159_v2.g8791.t1"/>
    <property type="gene ID" value="PS1159_v2.g8791"/>
</dbReference>
<protein>
    <submittedName>
        <fullName evidence="2">Uncharacterized protein</fullName>
    </submittedName>
</protein>